<evidence type="ECO:0000256" key="4">
    <source>
        <dbReference type="ARBA" id="ARBA00022475"/>
    </source>
</evidence>
<evidence type="ECO:0000256" key="8">
    <source>
        <dbReference type="SAM" id="Phobius"/>
    </source>
</evidence>
<feature type="domain" description="Major facilitator superfamily (MFS) profile" evidence="9">
    <location>
        <begin position="22"/>
        <end position="540"/>
    </location>
</feature>
<keyword evidence="11" id="KW-1185">Reference proteome</keyword>
<keyword evidence="3" id="KW-0813">Transport</keyword>
<feature type="transmembrane region" description="Helical" evidence="8">
    <location>
        <begin position="18"/>
        <end position="35"/>
    </location>
</feature>
<evidence type="ECO:0000313" key="10">
    <source>
        <dbReference type="EMBL" id="MTB71067.1"/>
    </source>
</evidence>
<dbReference type="FunFam" id="1.20.1720.10:FF:000004">
    <property type="entry name" value="EmrB/QacA family drug resistance transporter"/>
    <property type="match status" value="1"/>
</dbReference>
<accession>A0A6I3IBL4</accession>
<dbReference type="PRINTS" id="PR01036">
    <property type="entry name" value="TCRTETB"/>
</dbReference>
<dbReference type="AlphaFoldDB" id="A0A6I3IBL4"/>
<feature type="transmembrane region" description="Helical" evidence="8">
    <location>
        <begin position="237"/>
        <end position="260"/>
    </location>
</feature>
<evidence type="ECO:0000256" key="6">
    <source>
        <dbReference type="ARBA" id="ARBA00022989"/>
    </source>
</evidence>
<sequence>MASTSPTPAATGELSHKQIVTIILGLMAGMFLAALDQNVVGTAIKTIADDLHGLDQQVWVTTAYLITSTISTPIYGKLSDIYGRKRFYLSAITIFVAGSLLCTIPQTMYQLAAARAVQGLGAGGLMSLALAIIGDVVPPRERAKYQGYFLAVFGTSSVIGPVLGGFFAERESILGLAGWRWIFFMNVPIGLIAFAAVMATLHLNHTPRKARIDWAGATTIIIGLVPLLLVAEQGRTWGWTSAASLTCFAVGLAGIAAFVWSESRAGDDALIPLRIFRNRTIVIALTGGFVIGAGMFGGMMTIPLYLQIVHGSTPMVSGFQMLPMVVGMMLASIVSGQLMSRTGKIKMFPLIGVTLMTAVLFALSRITADSSLVWVMTLMFFFGLGLGNTMQPLTLAVQAAVEPREMGMATSSATFFRQIGGTLGVAIFLSVLFNSLADRIADAFTAAASDPTFVAALRDPAVSAYSPQSAAFVRSVASGQGAGSLGNIGNDSSVINALHPALAHPIKVGFSESMDLVFFLGAIVCGIGVVVLAFLPDLTLSSQSAQAAMAAQQAQSERGLLPLGEDASESDKRLHDSLEKFLLDAAAFESGGHTFDELQDTWDHLDTAGLDPHRRGRHRASDPATR</sequence>
<dbReference type="GO" id="GO:0022857">
    <property type="term" value="F:transmembrane transporter activity"/>
    <property type="evidence" value="ECO:0007669"/>
    <property type="project" value="InterPro"/>
</dbReference>
<reference evidence="10 11" key="1">
    <citation type="submission" date="2019-11" db="EMBL/GenBank/DDBJ databases">
        <title>Whole genome sequencing identifies a novel species of the genus Arsenicicoccus isolated from human blood.</title>
        <authorList>
            <person name="Jeong J.H."/>
            <person name="Kweon O.J."/>
            <person name="Kim H.R."/>
            <person name="Kim T.-H."/>
            <person name="Ha S.-M."/>
            <person name="Lee M.-K."/>
        </authorList>
    </citation>
    <scope>NUCLEOTIDE SEQUENCE [LARGE SCALE GENOMIC DNA]</scope>
    <source>
        <strain evidence="10 11">MKL-02</strain>
    </source>
</reference>
<dbReference type="Proteomes" id="UP000431092">
    <property type="component" value="Unassembled WGS sequence"/>
</dbReference>
<dbReference type="Gene3D" id="1.20.1720.10">
    <property type="entry name" value="Multidrug resistance protein D"/>
    <property type="match status" value="1"/>
</dbReference>
<dbReference type="PROSITE" id="PS50850">
    <property type="entry name" value="MFS"/>
    <property type="match status" value="1"/>
</dbReference>
<keyword evidence="7 8" id="KW-0472">Membrane</keyword>
<dbReference type="EMBL" id="WLVL01000017">
    <property type="protein sequence ID" value="MTB71067.1"/>
    <property type="molecule type" value="Genomic_DNA"/>
</dbReference>
<dbReference type="InterPro" id="IPR020846">
    <property type="entry name" value="MFS_dom"/>
</dbReference>
<feature type="transmembrane region" description="Helical" evidence="8">
    <location>
        <begin position="145"/>
        <end position="167"/>
    </location>
</feature>
<evidence type="ECO:0000256" key="1">
    <source>
        <dbReference type="ARBA" id="ARBA00004651"/>
    </source>
</evidence>
<dbReference type="InterPro" id="IPR004638">
    <property type="entry name" value="EmrB-like"/>
</dbReference>
<feature type="transmembrane region" description="Helical" evidence="8">
    <location>
        <begin position="372"/>
        <end position="393"/>
    </location>
</feature>
<evidence type="ECO:0000313" key="11">
    <source>
        <dbReference type="Proteomes" id="UP000431092"/>
    </source>
</evidence>
<protein>
    <submittedName>
        <fullName evidence="10">DHA2 family efflux MFS transporter permease subunit</fullName>
    </submittedName>
</protein>
<evidence type="ECO:0000256" key="7">
    <source>
        <dbReference type="ARBA" id="ARBA00023136"/>
    </source>
</evidence>
<feature type="transmembrane region" description="Helical" evidence="8">
    <location>
        <begin position="516"/>
        <end position="535"/>
    </location>
</feature>
<dbReference type="PANTHER" id="PTHR23501">
    <property type="entry name" value="MAJOR FACILITATOR SUPERFAMILY"/>
    <property type="match status" value="1"/>
</dbReference>
<feature type="transmembrane region" description="Helical" evidence="8">
    <location>
        <begin position="347"/>
        <end position="366"/>
    </location>
</feature>
<feature type="transmembrane region" description="Helical" evidence="8">
    <location>
        <begin position="179"/>
        <end position="200"/>
    </location>
</feature>
<dbReference type="SUPFAM" id="SSF103473">
    <property type="entry name" value="MFS general substrate transporter"/>
    <property type="match status" value="1"/>
</dbReference>
<feature type="transmembrane region" description="Helical" evidence="8">
    <location>
        <begin position="112"/>
        <end position="133"/>
    </location>
</feature>
<feature type="transmembrane region" description="Helical" evidence="8">
    <location>
        <begin position="318"/>
        <end position="335"/>
    </location>
</feature>
<keyword evidence="4" id="KW-1003">Cell membrane</keyword>
<comment type="subcellular location">
    <subcellularLocation>
        <location evidence="1">Cell membrane</location>
        <topology evidence="1">Multi-pass membrane protein</topology>
    </subcellularLocation>
</comment>
<evidence type="ECO:0000259" key="9">
    <source>
        <dbReference type="PROSITE" id="PS50850"/>
    </source>
</evidence>
<dbReference type="Pfam" id="PF07690">
    <property type="entry name" value="MFS_1"/>
    <property type="match status" value="1"/>
</dbReference>
<dbReference type="PANTHER" id="PTHR23501:SF197">
    <property type="entry name" value="COMD"/>
    <property type="match status" value="1"/>
</dbReference>
<dbReference type="RefSeq" id="WP_154592417.1">
    <property type="nucleotide sequence ID" value="NZ_WLVL01000017.1"/>
</dbReference>
<organism evidence="10 11">
    <name type="scientific">Arsenicicoccus cauae</name>
    <dbReference type="NCBI Taxonomy" id="2663847"/>
    <lineage>
        <taxon>Bacteria</taxon>
        <taxon>Bacillati</taxon>
        <taxon>Actinomycetota</taxon>
        <taxon>Actinomycetes</taxon>
        <taxon>Micrococcales</taxon>
        <taxon>Intrasporangiaceae</taxon>
        <taxon>Arsenicicoccus</taxon>
    </lineage>
</organism>
<evidence type="ECO:0000256" key="3">
    <source>
        <dbReference type="ARBA" id="ARBA00022448"/>
    </source>
</evidence>
<feature type="transmembrane region" description="Helical" evidence="8">
    <location>
        <begin position="212"/>
        <end position="231"/>
    </location>
</feature>
<comment type="caution">
    <text evidence="10">The sequence shown here is derived from an EMBL/GenBank/DDBJ whole genome shotgun (WGS) entry which is preliminary data.</text>
</comment>
<dbReference type="CDD" id="cd17502">
    <property type="entry name" value="MFS_Azr1_MDR_like"/>
    <property type="match status" value="1"/>
</dbReference>
<keyword evidence="6 8" id="KW-1133">Transmembrane helix</keyword>
<feature type="transmembrane region" description="Helical" evidence="8">
    <location>
        <begin position="281"/>
        <end position="306"/>
    </location>
</feature>
<evidence type="ECO:0000256" key="5">
    <source>
        <dbReference type="ARBA" id="ARBA00022692"/>
    </source>
</evidence>
<dbReference type="NCBIfam" id="TIGR00711">
    <property type="entry name" value="efflux_EmrB"/>
    <property type="match status" value="1"/>
</dbReference>
<dbReference type="InterPro" id="IPR036259">
    <property type="entry name" value="MFS_trans_sf"/>
</dbReference>
<keyword evidence="5 8" id="KW-0812">Transmembrane</keyword>
<feature type="transmembrane region" description="Helical" evidence="8">
    <location>
        <begin position="87"/>
        <end position="106"/>
    </location>
</feature>
<comment type="similarity">
    <text evidence="2">Belongs to the major facilitator superfamily. TCR/Tet family.</text>
</comment>
<proteinExistence type="inferred from homology"/>
<evidence type="ECO:0000256" key="2">
    <source>
        <dbReference type="ARBA" id="ARBA00007520"/>
    </source>
</evidence>
<name>A0A6I3IBL4_9MICO</name>
<dbReference type="Gene3D" id="1.20.1250.20">
    <property type="entry name" value="MFS general substrate transporter like domains"/>
    <property type="match status" value="1"/>
</dbReference>
<dbReference type="GO" id="GO:0005886">
    <property type="term" value="C:plasma membrane"/>
    <property type="evidence" value="ECO:0007669"/>
    <property type="project" value="UniProtKB-SubCell"/>
</dbReference>
<dbReference type="InterPro" id="IPR011701">
    <property type="entry name" value="MFS"/>
</dbReference>
<gene>
    <name evidence="10" type="ORF">GGG17_03575</name>
</gene>
<feature type="transmembrane region" description="Helical" evidence="8">
    <location>
        <begin position="414"/>
        <end position="433"/>
    </location>
</feature>